<evidence type="ECO:0000313" key="5">
    <source>
        <dbReference type="EMBL" id="MBW7456690.1"/>
    </source>
</evidence>
<dbReference type="InterPro" id="IPR051782">
    <property type="entry name" value="ABC_Transporter_VariousFunc"/>
</dbReference>
<dbReference type="PROSITE" id="PS00211">
    <property type="entry name" value="ABC_TRANSPORTER_1"/>
    <property type="match status" value="1"/>
</dbReference>
<organism evidence="5 6">
    <name type="scientific">Paenibacillus sepulcri</name>
    <dbReference type="NCBI Taxonomy" id="359917"/>
    <lineage>
        <taxon>Bacteria</taxon>
        <taxon>Bacillati</taxon>
        <taxon>Bacillota</taxon>
        <taxon>Bacilli</taxon>
        <taxon>Bacillales</taxon>
        <taxon>Paenibacillaceae</taxon>
        <taxon>Paenibacillus</taxon>
    </lineage>
</organism>
<evidence type="ECO:0000256" key="2">
    <source>
        <dbReference type="ARBA" id="ARBA00022741"/>
    </source>
</evidence>
<protein>
    <submittedName>
        <fullName evidence="5">ABC transporter ATP-binding protein</fullName>
    </submittedName>
</protein>
<dbReference type="Gene3D" id="3.40.50.300">
    <property type="entry name" value="P-loop containing nucleotide triphosphate hydrolases"/>
    <property type="match status" value="1"/>
</dbReference>
<dbReference type="RefSeq" id="WP_210040657.1">
    <property type="nucleotide sequence ID" value="NZ_JBHLVU010000021.1"/>
</dbReference>
<dbReference type="Proteomes" id="UP001519887">
    <property type="component" value="Unassembled WGS sequence"/>
</dbReference>
<keyword evidence="1" id="KW-0813">Transport</keyword>
<dbReference type="CDD" id="cd03230">
    <property type="entry name" value="ABC_DR_subfamily_A"/>
    <property type="match status" value="1"/>
</dbReference>
<evidence type="ECO:0000313" key="6">
    <source>
        <dbReference type="Proteomes" id="UP001519887"/>
    </source>
</evidence>
<gene>
    <name evidence="5" type="ORF">K0U00_21875</name>
</gene>
<proteinExistence type="predicted"/>
<keyword evidence="3 5" id="KW-0067">ATP-binding</keyword>
<dbReference type="EMBL" id="JAHZIK010000641">
    <property type="protein sequence ID" value="MBW7456690.1"/>
    <property type="molecule type" value="Genomic_DNA"/>
</dbReference>
<dbReference type="PANTHER" id="PTHR42939:SF3">
    <property type="entry name" value="ABC TRANSPORTER ATP-BINDING COMPONENT"/>
    <property type="match status" value="1"/>
</dbReference>
<dbReference type="InterPro" id="IPR003593">
    <property type="entry name" value="AAA+_ATPase"/>
</dbReference>
<dbReference type="InterPro" id="IPR017871">
    <property type="entry name" value="ABC_transporter-like_CS"/>
</dbReference>
<name>A0ABS7C6Y9_9BACL</name>
<dbReference type="InterPro" id="IPR027417">
    <property type="entry name" value="P-loop_NTPase"/>
</dbReference>
<dbReference type="GO" id="GO:0005524">
    <property type="term" value="F:ATP binding"/>
    <property type="evidence" value="ECO:0007669"/>
    <property type="project" value="UniProtKB-KW"/>
</dbReference>
<keyword evidence="6" id="KW-1185">Reference proteome</keyword>
<dbReference type="PANTHER" id="PTHR42939">
    <property type="entry name" value="ABC TRANSPORTER ATP-BINDING PROTEIN ALBC-RELATED"/>
    <property type="match status" value="1"/>
</dbReference>
<dbReference type="Pfam" id="PF00005">
    <property type="entry name" value="ABC_tran"/>
    <property type="match status" value="1"/>
</dbReference>
<sequence>MTAVEFRQFSKRNGDFGISELSFHVETGYITGLIGPNGAGKTTLIRSMMNLVRPDQGEVRMFGLMYKEHEREIKRKIGFVYDEDFFYNHLKVHEMKKIAAAFYPTWNDALFHRYMQQFGIPEGRKVRELSKGMRTKFALAVALSHEPELLIMDEPTSGLDPVFRREVLGLLSEYIGDGKRSVLFSTHISSDLERIADYIVYVQGGKLQFSGAKEDLLDCYVLVKGPLELLHSEKLDVIGLQKNALGFEGLLAKGRYSTDFMLQNHCMVEQPSLDDIMVYTREVR</sequence>
<dbReference type="PROSITE" id="PS50893">
    <property type="entry name" value="ABC_TRANSPORTER_2"/>
    <property type="match status" value="1"/>
</dbReference>
<dbReference type="SMART" id="SM00382">
    <property type="entry name" value="AAA"/>
    <property type="match status" value="1"/>
</dbReference>
<evidence type="ECO:0000259" key="4">
    <source>
        <dbReference type="PROSITE" id="PS50893"/>
    </source>
</evidence>
<reference evidence="5 6" key="1">
    <citation type="submission" date="2021-07" db="EMBL/GenBank/DDBJ databases">
        <title>Paenibacillus radiodurans sp. nov., isolated from the southeastern edge of Tengger Desert.</title>
        <authorList>
            <person name="Zhang G."/>
        </authorList>
    </citation>
    <scope>NUCLEOTIDE SEQUENCE [LARGE SCALE GENOMIC DNA]</scope>
    <source>
        <strain evidence="5 6">CCM 7311</strain>
    </source>
</reference>
<accession>A0ABS7C6Y9</accession>
<comment type="caution">
    <text evidence="5">The sequence shown here is derived from an EMBL/GenBank/DDBJ whole genome shotgun (WGS) entry which is preliminary data.</text>
</comment>
<dbReference type="SUPFAM" id="SSF52540">
    <property type="entry name" value="P-loop containing nucleoside triphosphate hydrolases"/>
    <property type="match status" value="1"/>
</dbReference>
<keyword evidence="2" id="KW-0547">Nucleotide-binding</keyword>
<dbReference type="InterPro" id="IPR003439">
    <property type="entry name" value="ABC_transporter-like_ATP-bd"/>
</dbReference>
<evidence type="ECO:0000256" key="3">
    <source>
        <dbReference type="ARBA" id="ARBA00022840"/>
    </source>
</evidence>
<evidence type="ECO:0000256" key="1">
    <source>
        <dbReference type="ARBA" id="ARBA00022448"/>
    </source>
</evidence>
<feature type="domain" description="ABC transporter" evidence="4">
    <location>
        <begin position="1"/>
        <end position="229"/>
    </location>
</feature>